<organism evidence="2">
    <name type="scientific">candidate division WOR-3 bacterium</name>
    <dbReference type="NCBI Taxonomy" id="2052148"/>
    <lineage>
        <taxon>Bacteria</taxon>
        <taxon>Bacteria division WOR-3</taxon>
    </lineage>
</organism>
<evidence type="ECO:0000256" key="1">
    <source>
        <dbReference type="SAM" id="Phobius"/>
    </source>
</evidence>
<comment type="caution">
    <text evidence="2">The sequence shown here is derived from an EMBL/GenBank/DDBJ whole genome shotgun (WGS) entry which is preliminary data.</text>
</comment>
<protein>
    <submittedName>
        <fullName evidence="2">Uncharacterized protein</fullName>
    </submittedName>
</protein>
<reference evidence="2" key="1">
    <citation type="journal article" date="2020" name="mSystems">
        <title>Genome- and Community-Level Interaction Insights into Carbon Utilization and Element Cycling Functions of Hydrothermarchaeota in Hydrothermal Sediment.</title>
        <authorList>
            <person name="Zhou Z."/>
            <person name="Liu Y."/>
            <person name="Xu W."/>
            <person name="Pan J."/>
            <person name="Luo Z.H."/>
            <person name="Li M."/>
        </authorList>
    </citation>
    <scope>NUCLEOTIDE SEQUENCE [LARGE SCALE GENOMIC DNA]</scope>
    <source>
        <strain evidence="2">SpSt-1182</strain>
    </source>
</reference>
<proteinExistence type="predicted"/>
<dbReference type="EMBL" id="DSBX01000229">
    <property type="protein sequence ID" value="HDQ99857.1"/>
    <property type="molecule type" value="Genomic_DNA"/>
</dbReference>
<keyword evidence="1" id="KW-1133">Transmembrane helix</keyword>
<evidence type="ECO:0000313" key="2">
    <source>
        <dbReference type="EMBL" id="HDQ99857.1"/>
    </source>
</evidence>
<gene>
    <name evidence="2" type="ORF">ENN51_06200</name>
</gene>
<dbReference type="AlphaFoldDB" id="A0A7V0T627"/>
<feature type="non-terminal residue" evidence="2">
    <location>
        <position position="68"/>
    </location>
</feature>
<dbReference type="Proteomes" id="UP000885672">
    <property type="component" value="Unassembled WGS sequence"/>
</dbReference>
<sequence length="68" mass="7342">MIPTAFQDAPLLAMVAAVMAGVFLAALRRPAMGLGVLFLGLPALSQSWRLFGWERPFPSLETWAVGLL</sequence>
<keyword evidence="1" id="KW-0472">Membrane</keyword>
<feature type="transmembrane region" description="Helical" evidence="1">
    <location>
        <begin position="34"/>
        <end position="51"/>
    </location>
</feature>
<accession>A0A7V0T627</accession>
<feature type="transmembrane region" description="Helical" evidence="1">
    <location>
        <begin position="6"/>
        <end position="27"/>
    </location>
</feature>
<name>A0A7V0T627_UNCW3</name>
<keyword evidence="1" id="KW-0812">Transmembrane</keyword>